<dbReference type="Gene3D" id="2.60.40.10">
    <property type="entry name" value="Immunoglobulins"/>
    <property type="match status" value="1"/>
</dbReference>
<comment type="similarity">
    <text evidence="1 6">Belongs to the glycosyl hydrolase 2 family.</text>
</comment>
<dbReference type="InterPro" id="IPR006101">
    <property type="entry name" value="Glyco_hydro_2"/>
</dbReference>
<keyword evidence="5 6" id="KW-0326">Glycosidase</keyword>
<dbReference type="Gene3D" id="3.20.20.80">
    <property type="entry name" value="Glycosidases"/>
    <property type="match status" value="1"/>
</dbReference>
<proteinExistence type="inferred from homology"/>
<accession>A0A9J6ZHI5</accession>
<dbReference type="GO" id="GO:0030246">
    <property type="term" value="F:carbohydrate binding"/>
    <property type="evidence" value="ECO:0007669"/>
    <property type="project" value="TreeGrafter"/>
</dbReference>
<dbReference type="InterPro" id="IPR036156">
    <property type="entry name" value="Beta-gal/glucu_dom_sf"/>
</dbReference>
<dbReference type="GO" id="GO:0004566">
    <property type="term" value="F:beta-glucuronidase activity"/>
    <property type="evidence" value="ECO:0007669"/>
    <property type="project" value="UniProtKB-EC"/>
</dbReference>
<dbReference type="PROSITE" id="PS00719">
    <property type="entry name" value="GLYCOSYL_HYDROL_F2_1"/>
    <property type="match status" value="1"/>
</dbReference>
<dbReference type="InterPro" id="IPR006102">
    <property type="entry name" value="Ig-like_GH2"/>
</dbReference>
<evidence type="ECO:0000256" key="4">
    <source>
        <dbReference type="ARBA" id="ARBA00022801"/>
    </source>
</evidence>
<dbReference type="InterPro" id="IPR006103">
    <property type="entry name" value="Glyco_hydro_2_cat"/>
</dbReference>
<evidence type="ECO:0000259" key="9">
    <source>
        <dbReference type="Pfam" id="PF02837"/>
    </source>
</evidence>
<dbReference type="InterPro" id="IPR013783">
    <property type="entry name" value="Ig-like_fold"/>
</dbReference>
<dbReference type="FunFam" id="3.20.20.80:FF:000080">
    <property type="entry name" value="Beta-glucuronidase UidA"/>
    <property type="match status" value="1"/>
</dbReference>
<name>A0A9J6ZHI5_9BACL</name>
<dbReference type="SUPFAM" id="SSF49303">
    <property type="entry name" value="beta-Galactosidase/glucuronidase domain"/>
    <property type="match status" value="1"/>
</dbReference>
<dbReference type="InterPro" id="IPR006104">
    <property type="entry name" value="Glyco_hydro_2_N"/>
</dbReference>
<dbReference type="SUPFAM" id="SSF51445">
    <property type="entry name" value="(Trans)glycosidases"/>
    <property type="match status" value="1"/>
</dbReference>
<dbReference type="PRINTS" id="PR00132">
    <property type="entry name" value="GLHYDRLASE2"/>
</dbReference>
<dbReference type="Pfam" id="PF02836">
    <property type="entry name" value="Glyco_hydro_2_C"/>
    <property type="match status" value="1"/>
</dbReference>
<feature type="domain" description="Glycosyl hydrolases family 2 sugar binding" evidence="9">
    <location>
        <begin position="13"/>
        <end position="180"/>
    </location>
</feature>
<dbReference type="KEGG" id="plig:NAG76_02775"/>
<evidence type="ECO:0000256" key="3">
    <source>
        <dbReference type="ARBA" id="ARBA00016205"/>
    </source>
</evidence>
<feature type="domain" description="Glycoside hydrolase family 2 immunoglobulin-like beta-sandwich" evidence="7">
    <location>
        <begin position="183"/>
        <end position="280"/>
    </location>
</feature>
<evidence type="ECO:0000256" key="5">
    <source>
        <dbReference type="ARBA" id="ARBA00023295"/>
    </source>
</evidence>
<dbReference type="Proteomes" id="UP001056756">
    <property type="component" value="Chromosome"/>
</dbReference>
<reference evidence="10" key="1">
    <citation type="submission" date="2022-05" db="EMBL/GenBank/DDBJ databases">
        <title>Novel bacterial taxa in a minimal lignocellulolytic consortium and its capacity to transform plastics disclosed by genome-resolved metagenomics.</title>
        <authorList>
            <person name="Rodriguez C.A.D."/>
            <person name="Diaz-Garcia L."/>
            <person name="Herrera K."/>
            <person name="Tarazona N.A."/>
            <person name="Sproer C."/>
            <person name="Overmann J."/>
            <person name="Jimenez D.J."/>
        </authorList>
    </citation>
    <scope>NUCLEOTIDE SEQUENCE</scope>
    <source>
        <strain evidence="10">MAG5</strain>
    </source>
</reference>
<dbReference type="PANTHER" id="PTHR10066">
    <property type="entry name" value="BETA-GLUCURONIDASE"/>
    <property type="match status" value="1"/>
</dbReference>
<dbReference type="PANTHER" id="PTHR10066:SF67">
    <property type="entry name" value="BETA-GLUCURONIDASE"/>
    <property type="match status" value="1"/>
</dbReference>
<dbReference type="EMBL" id="CP097899">
    <property type="protein sequence ID" value="URN95201.1"/>
    <property type="molecule type" value="Genomic_DNA"/>
</dbReference>
<dbReference type="InterPro" id="IPR008979">
    <property type="entry name" value="Galactose-bd-like_sf"/>
</dbReference>
<evidence type="ECO:0000256" key="6">
    <source>
        <dbReference type="RuleBase" id="RU361154"/>
    </source>
</evidence>
<gene>
    <name evidence="10" type="primary">uidA</name>
    <name evidence="10" type="ORF">NAG76_02775</name>
</gene>
<evidence type="ECO:0000259" key="8">
    <source>
        <dbReference type="Pfam" id="PF02836"/>
    </source>
</evidence>
<evidence type="ECO:0000256" key="2">
    <source>
        <dbReference type="ARBA" id="ARBA00012761"/>
    </source>
</evidence>
<dbReference type="SUPFAM" id="SSF49785">
    <property type="entry name" value="Galactose-binding domain-like"/>
    <property type="match status" value="1"/>
</dbReference>
<keyword evidence="4 6" id="KW-0378">Hydrolase</keyword>
<evidence type="ECO:0000256" key="1">
    <source>
        <dbReference type="ARBA" id="ARBA00007401"/>
    </source>
</evidence>
<dbReference type="NCBIfam" id="NF007538">
    <property type="entry name" value="PRK10150.1"/>
    <property type="match status" value="1"/>
</dbReference>
<dbReference type="InterPro" id="IPR017853">
    <property type="entry name" value="GH"/>
</dbReference>
<feature type="domain" description="Glycoside hydrolase family 2 catalytic" evidence="8">
    <location>
        <begin position="282"/>
        <end position="577"/>
    </location>
</feature>
<dbReference type="Pfam" id="PF02837">
    <property type="entry name" value="Glyco_hydro_2_N"/>
    <property type="match status" value="1"/>
</dbReference>
<evidence type="ECO:0000259" key="7">
    <source>
        <dbReference type="Pfam" id="PF00703"/>
    </source>
</evidence>
<evidence type="ECO:0000313" key="11">
    <source>
        <dbReference type="Proteomes" id="UP001056756"/>
    </source>
</evidence>
<dbReference type="GO" id="GO:0005975">
    <property type="term" value="P:carbohydrate metabolic process"/>
    <property type="evidence" value="ECO:0007669"/>
    <property type="project" value="InterPro"/>
</dbReference>
<dbReference type="GO" id="GO:0019391">
    <property type="term" value="P:glucuronoside catabolic process"/>
    <property type="evidence" value="ECO:0007669"/>
    <property type="project" value="TreeGrafter"/>
</dbReference>
<organism evidence="10 11">
    <name type="scientific">Candidatus Pristimantibacillus lignocellulolyticus</name>
    <dbReference type="NCBI Taxonomy" id="2994561"/>
    <lineage>
        <taxon>Bacteria</taxon>
        <taxon>Bacillati</taxon>
        <taxon>Bacillota</taxon>
        <taxon>Bacilli</taxon>
        <taxon>Bacillales</taxon>
        <taxon>Paenibacillaceae</taxon>
        <taxon>Candidatus Pristimantibacillus</taxon>
    </lineage>
</organism>
<dbReference type="Pfam" id="PF00703">
    <property type="entry name" value="Glyco_hydro_2"/>
    <property type="match status" value="1"/>
</dbReference>
<protein>
    <recommendedName>
        <fullName evidence="3">Beta-glucuronidase</fullName>
        <ecNumber evidence="2">3.2.1.31</ecNumber>
    </recommendedName>
</protein>
<dbReference type="Gene3D" id="2.60.120.260">
    <property type="entry name" value="Galactose-binding domain-like"/>
    <property type="match status" value="1"/>
</dbReference>
<evidence type="ECO:0000313" key="10">
    <source>
        <dbReference type="EMBL" id="URN95201.1"/>
    </source>
</evidence>
<sequence>MLYPQLTATRQLYSLDGFWRFAPDHLNDGVSNDWHKQLEADREISVQASWNEQYQDLMQYFGVGWYERDVMIPNSLKDERIWLRIGAANYLTTIWVNGELVGEHEGGHLPFEFDISKQIILGRANHISIRVDATIAADRLPPGDVESEMIIGFKGQFPNNYFDFFPYGGINRPVNIFSTPSSYVESIQLSTDLIDGIGKVSFKVGISGQSVASCLLQVEHTSISVNYSMQEEELTIVGDFDVSDVRPWCPADPYLYNMKVSLLDANGKVIDEYIQSFGIRSVKIEDTKLLLNGEPVFLNGFGMHEDFPVLGKGMNHAVIAKDFNLLKWMGANSIRTSHYPYSDEFLQYADRTGLLVIGETPFVGFVPSHYTDDVIREKAMRVISEMIDRDYNHPSIIAWSLANEGHTFVPEADPFYKALYDHARLLDSTRPITIVNCLDVEDDYALKHFDFVSLNRYYGWYEQAARLDEGCAMLDQKLDRCYELLRKPIIVTEFGADAVAGVHTDPPELFSEEYQSEMVTRQYQIIANKPYTIGAHVWSFADFKTSQTPSRVVVNRKGLFTRERQPKLAAHKLREIWLKEKGEKKT</sequence>
<dbReference type="EC" id="3.2.1.31" evidence="2"/>
<dbReference type="AlphaFoldDB" id="A0A9J6ZHI5"/>
<dbReference type="InterPro" id="IPR023230">
    <property type="entry name" value="Glyco_hydro_2_CS"/>
</dbReference>